<dbReference type="InterPro" id="IPR036865">
    <property type="entry name" value="CRAL-TRIO_dom_sf"/>
</dbReference>
<dbReference type="Pfam" id="PF00650">
    <property type="entry name" value="CRAL_TRIO"/>
    <property type="match status" value="1"/>
</dbReference>
<dbReference type="EMBL" id="BPLQ01007034">
    <property type="protein sequence ID" value="GIY27245.1"/>
    <property type="molecule type" value="Genomic_DNA"/>
</dbReference>
<accession>A0AAV4S410</accession>
<evidence type="ECO:0000313" key="3">
    <source>
        <dbReference type="Proteomes" id="UP001054837"/>
    </source>
</evidence>
<evidence type="ECO:0000313" key="2">
    <source>
        <dbReference type="EMBL" id="GIY27245.1"/>
    </source>
</evidence>
<comment type="caution">
    <text evidence="2">The sequence shown here is derived from an EMBL/GenBank/DDBJ whole genome shotgun (WGS) entry which is preliminary data.</text>
</comment>
<organism evidence="2 3">
    <name type="scientific">Caerostris darwini</name>
    <dbReference type="NCBI Taxonomy" id="1538125"/>
    <lineage>
        <taxon>Eukaryota</taxon>
        <taxon>Metazoa</taxon>
        <taxon>Ecdysozoa</taxon>
        <taxon>Arthropoda</taxon>
        <taxon>Chelicerata</taxon>
        <taxon>Arachnida</taxon>
        <taxon>Araneae</taxon>
        <taxon>Araneomorphae</taxon>
        <taxon>Entelegynae</taxon>
        <taxon>Araneoidea</taxon>
        <taxon>Araneidae</taxon>
        <taxon>Caerostris</taxon>
    </lineage>
</organism>
<keyword evidence="3" id="KW-1185">Reference proteome</keyword>
<dbReference type="PANTHER" id="PTHR10174:SF130">
    <property type="entry name" value="ALPHA-TOCOPHEROL TRANSFER PROTEIN-LIKE"/>
    <property type="match status" value="1"/>
</dbReference>
<dbReference type="SUPFAM" id="SSF46938">
    <property type="entry name" value="CRAL/TRIO N-terminal domain"/>
    <property type="match status" value="1"/>
</dbReference>
<dbReference type="SUPFAM" id="SSF52087">
    <property type="entry name" value="CRAL/TRIO domain"/>
    <property type="match status" value="1"/>
</dbReference>
<gene>
    <name evidence="2" type="primary">TTPAL</name>
    <name evidence="2" type="ORF">CDAR_54791</name>
</gene>
<reference evidence="2 3" key="1">
    <citation type="submission" date="2021-06" db="EMBL/GenBank/DDBJ databases">
        <title>Caerostris darwini draft genome.</title>
        <authorList>
            <person name="Kono N."/>
            <person name="Arakawa K."/>
        </authorList>
    </citation>
    <scope>NUCLEOTIDE SEQUENCE [LARGE SCALE GENOMIC DNA]</scope>
</reference>
<dbReference type="AlphaFoldDB" id="A0AAV4S410"/>
<dbReference type="GO" id="GO:1902936">
    <property type="term" value="F:phosphatidylinositol bisphosphate binding"/>
    <property type="evidence" value="ECO:0007669"/>
    <property type="project" value="TreeGrafter"/>
</dbReference>
<dbReference type="InterPro" id="IPR011074">
    <property type="entry name" value="CRAL/TRIO_N_dom"/>
</dbReference>
<proteinExistence type="predicted"/>
<name>A0AAV4S410_9ARAC</name>
<dbReference type="Proteomes" id="UP001054837">
    <property type="component" value="Unassembled WGS sequence"/>
</dbReference>
<dbReference type="GO" id="GO:0016020">
    <property type="term" value="C:membrane"/>
    <property type="evidence" value="ECO:0007669"/>
    <property type="project" value="TreeGrafter"/>
</dbReference>
<sequence length="293" mass="33456">MACLPHWIKELTPEMVKKAELELNETPERQKEALDHLRQLINDEEGFSTPTDDAFLRRFLRAKKYDVKRAFKNLKLYYSLKAAYPEILNVLPSDIEPLLEKDVVFVTTKRGCGGEGVMIITLGKAEEDWSLTAEKIACAAFISADVTVDAEPSQICGSSMIFDLKGVSMKTLVCLSSPKVLSLMAKGLQDGWPHRINGLHVVNEPAFFSYTYNILKPMLSSKMRKRVHFHGKNLQNLHKYFPVEILPEQLGGPAGKKDFQEFRTNVLEREKLVKKMNEFVYKGVEYTESFYQN</sequence>
<dbReference type="InterPro" id="IPR036273">
    <property type="entry name" value="CRAL/TRIO_N_dom_sf"/>
</dbReference>
<feature type="domain" description="CRAL-TRIO" evidence="1">
    <location>
        <begin position="91"/>
        <end position="258"/>
    </location>
</feature>
<dbReference type="Pfam" id="PF03765">
    <property type="entry name" value="CRAL_TRIO_N"/>
    <property type="match status" value="1"/>
</dbReference>
<evidence type="ECO:0000259" key="1">
    <source>
        <dbReference type="PROSITE" id="PS50191"/>
    </source>
</evidence>
<dbReference type="InterPro" id="IPR001251">
    <property type="entry name" value="CRAL-TRIO_dom"/>
</dbReference>
<dbReference type="Gene3D" id="3.40.525.10">
    <property type="entry name" value="CRAL-TRIO lipid binding domain"/>
    <property type="match status" value="1"/>
</dbReference>
<dbReference type="PRINTS" id="PR00180">
    <property type="entry name" value="CRETINALDHBP"/>
</dbReference>
<dbReference type="PROSITE" id="PS50191">
    <property type="entry name" value="CRAL_TRIO"/>
    <property type="match status" value="1"/>
</dbReference>
<dbReference type="SMART" id="SM01100">
    <property type="entry name" value="CRAL_TRIO_N"/>
    <property type="match status" value="1"/>
</dbReference>
<dbReference type="PANTHER" id="PTHR10174">
    <property type="entry name" value="ALPHA-TOCOPHEROL TRANSFER PROTEIN-RELATED"/>
    <property type="match status" value="1"/>
</dbReference>
<protein>
    <submittedName>
        <fullName evidence="2">Alpha-tocopherol transfer protein-like</fullName>
    </submittedName>
</protein>
<dbReference type="Gene3D" id="1.10.8.20">
    <property type="entry name" value="N-terminal domain of phosphatidylinositol transfer protein sec14p"/>
    <property type="match status" value="1"/>
</dbReference>
<dbReference type="SMART" id="SM00516">
    <property type="entry name" value="SEC14"/>
    <property type="match status" value="1"/>
</dbReference>
<dbReference type="CDD" id="cd00170">
    <property type="entry name" value="SEC14"/>
    <property type="match status" value="1"/>
</dbReference>
<dbReference type="Gene3D" id="1.20.5.1200">
    <property type="entry name" value="Alpha-tocopherol transfer"/>
    <property type="match status" value="1"/>
</dbReference>